<name>A0A1Y2FXS2_9BASI</name>
<comment type="caution">
    <text evidence="1">The sequence shown here is derived from an EMBL/GenBank/DDBJ whole genome shotgun (WGS) entry which is preliminary data.</text>
</comment>
<dbReference type="InParanoid" id="A0A1Y2FXS2"/>
<organism evidence="1 2">
    <name type="scientific">Leucosporidium creatinivorum</name>
    <dbReference type="NCBI Taxonomy" id="106004"/>
    <lineage>
        <taxon>Eukaryota</taxon>
        <taxon>Fungi</taxon>
        <taxon>Dikarya</taxon>
        <taxon>Basidiomycota</taxon>
        <taxon>Pucciniomycotina</taxon>
        <taxon>Microbotryomycetes</taxon>
        <taxon>Leucosporidiales</taxon>
        <taxon>Leucosporidium</taxon>
    </lineage>
</organism>
<dbReference type="EMBL" id="MCGR01000013">
    <property type="protein sequence ID" value="ORY87475.1"/>
    <property type="molecule type" value="Genomic_DNA"/>
</dbReference>
<proteinExistence type="predicted"/>
<gene>
    <name evidence="1" type="ORF">BCR35DRAFT_351368</name>
</gene>
<evidence type="ECO:0000313" key="2">
    <source>
        <dbReference type="Proteomes" id="UP000193467"/>
    </source>
</evidence>
<sequence length="130" mass="14576">MLPIRLLRPRRSNLASPFSILLLIFVGVAQAELVLSFLRRETRESRLGLTPLNNLVTLARGEQRTCLEQECEAFTLTAEYCSTSVHETVEECMCSETVVARAQTCSACFAEPGQKAFEVFEKRCKASDEL</sequence>
<reference evidence="1 2" key="1">
    <citation type="submission" date="2016-07" db="EMBL/GenBank/DDBJ databases">
        <title>Pervasive Adenine N6-methylation of Active Genes in Fungi.</title>
        <authorList>
            <consortium name="DOE Joint Genome Institute"/>
            <person name="Mondo S.J."/>
            <person name="Dannebaum R.O."/>
            <person name="Kuo R.C."/>
            <person name="Labutti K."/>
            <person name="Haridas S."/>
            <person name="Kuo A."/>
            <person name="Salamov A."/>
            <person name="Ahrendt S.R."/>
            <person name="Lipzen A."/>
            <person name="Sullivan W."/>
            <person name="Andreopoulos W.B."/>
            <person name="Clum A."/>
            <person name="Lindquist E."/>
            <person name="Daum C."/>
            <person name="Ramamoorthy G.K."/>
            <person name="Gryganskyi A."/>
            <person name="Culley D."/>
            <person name="Magnuson J.K."/>
            <person name="James T.Y."/>
            <person name="O'Malley M.A."/>
            <person name="Stajich J.E."/>
            <person name="Spatafora J.W."/>
            <person name="Visel A."/>
            <person name="Grigoriev I.V."/>
        </authorList>
    </citation>
    <scope>NUCLEOTIDE SEQUENCE [LARGE SCALE GENOMIC DNA]</scope>
    <source>
        <strain evidence="1 2">62-1032</strain>
    </source>
</reference>
<evidence type="ECO:0000313" key="1">
    <source>
        <dbReference type="EMBL" id="ORY87475.1"/>
    </source>
</evidence>
<protein>
    <submittedName>
        <fullName evidence="1">Uncharacterized protein</fullName>
    </submittedName>
</protein>
<accession>A0A1Y2FXS2</accession>
<dbReference type="Proteomes" id="UP000193467">
    <property type="component" value="Unassembled WGS sequence"/>
</dbReference>
<keyword evidence="2" id="KW-1185">Reference proteome</keyword>
<dbReference type="AlphaFoldDB" id="A0A1Y2FXS2"/>